<protein>
    <submittedName>
        <fullName evidence="1">Uncharacterized protein</fullName>
    </submittedName>
</protein>
<proteinExistence type="predicted"/>
<evidence type="ECO:0000313" key="2">
    <source>
        <dbReference type="Proteomes" id="UP000319383"/>
    </source>
</evidence>
<keyword evidence="2" id="KW-1185">Reference proteome</keyword>
<gene>
    <name evidence="1" type="ORF">Mal52_31460</name>
</gene>
<name>A0A517ZQC1_9PLAN</name>
<sequence>MMAFTLQVGVGKMGGTGRVVLVLRVMMWQDGTYVTVLNR</sequence>
<evidence type="ECO:0000313" key="1">
    <source>
        <dbReference type="EMBL" id="QDU44660.1"/>
    </source>
</evidence>
<dbReference type="AlphaFoldDB" id="A0A517ZQC1"/>
<accession>A0A517ZQC1</accession>
<organism evidence="1 2">
    <name type="scientific">Symmachiella dynata</name>
    <dbReference type="NCBI Taxonomy" id="2527995"/>
    <lineage>
        <taxon>Bacteria</taxon>
        <taxon>Pseudomonadati</taxon>
        <taxon>Planctomycetota</taxon>
        <taxon>Planctomycetia</taxon>
        <taxon>Planctomycetales</taxon>
        <taxon>Planctomycetaceae</taxon>
        <taxon>Symmachiella</taxon>
    </lineage>
</organism>
<dbReference type="Proteomes" id="UP000319383">
    <property type="component" value="Chromosome"/>
</dbReference>
<dbReference type="EMBL" id="CP036276">
    <property type="protein sequence ID" value="QDU44660.1"/>
    <property type="molecule type" value="Genomic_DNA"/>
</dbReference>
<reference evidence="1 2" key="1">
    <citation type="submission" date="2019-02" db="EMBL/GenBank/DDBJ databases">
        <title>Deep-cultivation of Planctomycetes and their phenomic and genomic characterization uncovers novel biology.</title>
        <authorList>
            <person name="Wiegand S."/>
            <person name="Jogler M."/>
            <person name="Boedeker C."/>
            <person name="Pinto D."/>
            <person name="Vollmers J."/>
            <person name="Rivas-Marin E."/>
            <person name="Kohn T."/>
            <person name="Peeters S.H."/>
            <person name="Heuer A."/>
            <person name="Rast P."/>
            <person name="Oberbeckmann S."/>
            <person name="Bunk B."/>
            <person name="Jeske O."/>
            <person name="Meyerdierks A."/>
            <person name="Storesund J.E."/>
            <person name="Kallscheuer N."/>
            <person name="Luecker S."/>
            <person name="Lage O.M."/>
            <person name="Pohl T."/>
            <person name="Merkel B.J."/>
            <person name="Hornburger P."/>
            <person name="Mueller R.-W."/>
            <person name="Bruemmer F."/>
            <person name="Labrenz M."/>
            <person name="Spormann A.M."/>
            <person name="Op den Camp H."/>
            <person name="Overmann J."/>
            <person name="Amann R."/>
            <person name="Jetten M.S.M."/>
            <person name="Mascher T."/>
            <person name="Medema M.H."/>
            <person name="Devos D.P."/>
            <person name="Kaster A.-K."/>
            <person name="Ovreas L."/>
            <person name="Rohde M."/>
            <person name="Galperin M.Y."/>
            <person name="Jogler C."/>
        </authorList>
    </citation>
    <scope>NUCLEOTIDE SEQUENCE [LARGE SCALE GENOMIC DNA]</scope>
    <source>
        <strain evidence="1 2">Mal52</strain>
    </source>
</reference>
<dbReference type="KEGG" id="sdyn:Mal52_31460"/>